<dbReference type="Gene3D" id="3.40.50.1980">
    <property type="entry name" value="Nitrogenase molybdenum iron protein domain"/>
    <property type="match status" value="1"/>
</dbReference>
<sequence>DVIIFAPDSVYDAVGDDAMWQGLTAIQEGRYYEVPFGPYNWMGFPPSVQRYLGMMWMAQLLYPETAQYDLYAEVANYFQL</sequence>
<dbReference type="InterPro" id="IPR002491">
    <property type="entry name" value="ABC_transptr_periplasmic_BD"/>
</dbReference>
<dbReference type="SUPFAM" id="SSF53807">
    <property type="entry name" value="Helical backbone' metal receptor"/>
    <property type="match status" value="1"/>
</dbReference>
<evidence type="ECO:0000313" key="3">
    <source>
        <dbReference type="Proteomes" id="UP000653002"/>
    </source>
</evidence>
<proteinExistence type="predicted"/>
<gene>
    <name evidence="2" type="ORF">GUH15_07740</name>
</gene>
<reference evidence="2" key="1">
    <citation type="submission" date="2020-01" db="EMBL/GenBank/DDBJ databases">
        <authorList>
            <person name="Richard D."/>
        </authorList>
    </citation>
    <scope>NUCLEOTIDE SEQUENCE</scope>
    <source>
        <strain evidence="2">JP541</strain>
    </source>
</reference>
<feature type="non-terminal residue" evidence="2">
    <location>
        <position position="80"/>
    </location>
</feature>
<accession>A0A8I0L2Y6</accession>
<feature type="non-terminal residue" evidence="2">
    <location>
        <position position="1"/>
    </location>
</feature>
<evidence type="ECO:0000313" key="2">
    <source>
        <dbReference type="EMBL" id="MBD4335949.1"/>
    </source>
</evidence>
<protein>
    <submittedName>
        <fullName evidence="2">ABC transporter substrate-binding protein</fullName>
    </submittedName>
</protein>
<dbReference type="Proteomes" id="UP000653002">
    <property type="component" value="Unassembled WGS sequence"/>
</dbReference>
<feature type="domain" description="Fe/B12 periplasmic-binding" evidence="1">
    <location>
        <begin position="1"/>
        <end position="65"/>
    </location>
</feature>
<dbReference type="PROSITE" id="PS50983">
    <property type="entry name" value="FE_B12_PBP"/>
    <property type="match status" value="1"/>
</dbReference>
<dbReference type="AlphaFoldDB" id="A0A8I0L2Y6"/>
<evidence type="ECO:0000259" key="1">
    <source>
        <dbReference type="PROSITE" id="PS50983"/>
    </source>
</evidence>
<name>A0A8I0L2Y6_XANCI</name>
<comment type="caution">
    <text evidence="2">The sequence shown here is derived from an EMBL/GenBank/DDBJ whole genome shotgun (WGS) entry which is preliminary data.</text>
</comment>
<organism evidence="2 3">
    <name type="scientific">Xanthomonas citri pv. citri</name>
    <dbReference type="NCBI Taxonomy" id="611301"/>
    <lineage>
        <taxon>Bacteria</taxon>
        <taxon>Pseudomonadati</taxon>
        <taxon>Pseudomonadota</taxon>
        <taxon>Gammaproteobacteria</taxon>
        <taxon>Lysobacterales</taxon>
        <taxon>Lysobacteraceae</taxon>
        <taxon>Xanthomonas</taxon>
    </lineage>
</organism>
<dbReference type="EMBL" id="JAABFR010000527">
    <property type="protein sequence ID" value="MBD4335949.1"/>
    <property type="molecule type" value="Genomic_DNA"/>
</dbReference>